<dbReference type="Gene3D" id="3.90.470.20">
    <property type="entry name" value="4'-phosphopantetheinyl transferase domain"/>
    <property type="match status" value="2"/>
</dbReference>
<organism evidence="4 5">
    <name type="scientific">Salinactinospora qingdaonensis</name>
    <dbReference type="NCBI Taxonomy" id="702744"/>
    <lineage>
        <taxon>Bacteria</taxon>
        <taxon>Bacillati</taxon>
        <taxon>Actinomycetota</taxon>
        <taxon>Actinomycetes</taxon>
        <taxon>Streptosporangiales</taxon>
        <taxon>Nocardiopsidaceae</taxon>
        <taxon>Salinactinospora</taxon>
    </lineage>
</organism>
<proteinExistence type="inferred from homology"/>
<comment type="similarity">
    <text evidence="1">Belongs to the P-Pant transferase superfamily. Gsp/Sfp/HetI/AcpT family.</text>
</comment>
<feature type="domain" description="4'-phosphopantetheinyl transferase" evidence="3">
    <location>
        <begin position="82"/>
        <end position="188"/>
    </location>
</feature>
<keyword evidence="5" id="KW-1185">Reference proteome</keyword>
<dbReference type="Proteomes" id="UP001500908">
    <property type="component" value="Unassembled WGS sequence"/>
</dbReference>
<dbReference type="PANTHER" id="PTHR12215">
    <property type="entry name" value="PHOSPHOPANTETHEINE TRANSFERASE"/>
    <property type="match status" value="1"/>
</dbReference>
<dbReference type="InterPro" id="IPR037143">
    <property type="entry name" value="4-PPantetheinyl_Trfase_dom_sf"/>
</dbReference>
<dbReference type="PANTHER" id="PTHR12215:SF10">
    <property type="entry name" value="L-AMINOADIPATE-SEMIALDEHYDE DEHYDROGENASE-PHOSPHOPANTETHEINYL TRANSFERASE"/>
    <property type="match status" value="1"/>
</dbReference>
<dbReference type="Pfam" id="PF01648">
    <property type="entry name" value="ACPS"/>
    <property type="match status" value="1"/>
</dbReference>
<gene>
    <name evidence="4" type="ORF">GCM10022402_06810</name>
</gene>
<name>A0ABP7F3G8_9ACTN</name>
<keyword evidence="2 4" id="KW-0808">Transferase</keyword>
<evidence type="ECO:0000256" key="1">
    <source>
        <dbReference type="ARBA" id="ARBA00010990"/>
    </source>
</evidence>
<protein>
    <submittedName>
        <fullName evidence="4">4'-phosphopantetheinyl transferase superfamily protein</fullName>
    </submittedName>
</protein>
<dbReference type="GO" id="GO:0016740">
    <property type="term" value="F:transferase activity"/>
    <property type="evidence" value="ECO:0007669"/>
    <property type="project" value="UniProtKB-KW"/>
</dbReference>
<dbReference type="SUPFAM" id="SSF56214">
    <property type="entry name" value="4'-phosphopantetheinyl transferase"/>
    <property type="match status" value="2"/>
</dbReference>
<reference evidence="5" key="1">
    <citation type="journal article" date="2019" name="Int. J. Syst. Evol. Microbiol.">
        <title>The Global Catalogue of Microorganisms (GCM) 10K type strain sequencing project: providing services to taxonomists for standard genome sequencing and annotation.</title>
        <authorList>
            <consortium name="The Broad Institute Genomics Platform"/>
            <consortium name="The Broad Institute Genome Sequencing Center for Infectious Disease"/>
            <person name="Wu L."/>
            <person name="Ma J."/>
        </authorList>
    </citation>
    <scope>NUCLEOTIDE SEQUENCE [LARGE SCALE GENOMIC DNA]</scope>
    <source>
        <strain evidence="5">JCM 17137</strain>
    </source>
</reference>
<comment type="caution">
    <text evidence="4">The sequence shown here is derived from an EMBL/GenBank/DDBJ whole genome shotgun (WGS) entry which is preliminary data.</text>
</comment>
<sequence length="216" mass="22954">MAADRDRYAVAHALARLLCAREAGCSPQQVTFELYCGRCAALDEPRGEPHGKPRPVGVAAGLEISITHSGQRVGVALTQGAPVGLDVEHVRDDRDIEGIAEHALTRVEREALATHSPAERTRAFFTYWSRKEALLKATGQGLSGGLNSVTVSGSTEQPAVLAWDSPTAPPHVWLTDLAAGSDYRAAVAAITPHEVNVTEHDAAPLLRDVETSAPRG</sequence>
<evidence type="ECO:0000256" key="2">
    <source>
        <dbReference type="ARBA" id="ARBA00022679"/>
    </source>
</evidence>
<accession>A0ABP7F3G8</accession>
<dbReference type="InterPro" id="IPR050559">
    <property type="entry name" value="P-Pant_transferase_sf"/>
</dbReference>
<dbReference type="EMBL" id="BAABDD010000002">
    <property type="protein sequence ID" value="GAA3728813.1"/>
    <property type="molecule type" value="Genomic_DNA"/>
</dbReference>
<evidence type="ECO:0000313" key="5">
    <source>
        <dbReference type="Proteomes" id="UP001500908"/>
    </source>
</evidence>
<dbReference type="InterPro" id="IPR008278">
    <property type="entry name" value="4-PPantetheinyl_Trfase_dom"/>
</dbReference>
<evidence type="ECO:0000259" key="3">
    <source>
        <dbReference type="Pfam" id="PF01648"/>
    </source>
</evidence>
<evidence type="ECO:0000313" key="4">
    <source>
        <dbReference type="EMBL" id="GAA3728813.1"/>
    </source>
</evidence>